<dbReference type="NCBIfam" id="TIGR00826">
    <property type="entry name" value="EIIB_glc"/>
    <property type="match status" value="1"/>
</dbReference>
<dbReference type="PANTHER" id="PTHR30175:SF4">
    <property type="entry name" value="PTS SYSTEM TREHALOSE-SPECIFIC EIIBC COMPONENT"/>
    <property type="match status" value="1"/>
</dbReference>
<keyword evidence="7 12" id="KW-0812">Transmembrane</keyword>
<dbReference type="GO" id="GO:0005886">
    <property type="term" value="C:plasma membrane"/>
    <property type="evidence" value="ECO:0007669"/>
    <property type="project" value="UniProtKB-SubCell"/>
</dbReference>
<evidence type="ECO:0000256" key="11">
    <source>
        <dbReference type="PROSITE-ProRule" id="PRU00421"/>
    </source>
</evidence>
<evidence type="ECO:0000259" key="13">
    <source>
        <dbReference type="PROSITE" id="PS51093"/>
    </source>
</evidence>
<feature type="domain" description="PTS EIIB type-1" evidence="14">
    <location>
        <begin position="5"/>
        <end position="87"/>
    </location>
</feature>
<dbReference type="PANTHER" id="PTHR30175">
    <property type="entry name" value="PHOSPHOTRANSFERASE SYSTEM TRANSPORT PROTEIN"/>
    <property type="match status" value="1"/>
</dbReference>
<feature type="transmembrane region" description="Helical" evidence="12">
    <location>
        <begin position="263"/>
        <end position="287"/>
    </location>
</feature>
<dbReference type="Gene3D" id="3.30.1360.60">
    <property type="entry name" value="Glucose permease domain IIB"/>
    <property type="match status" value="1"/>
</dbReference>
<keyword evidence="9 12" id="KW-1133">Transmembrane helix</keyword>
<dbReference type="Proteomes" id="UP000290567">
    <property type="component" value="Unassembled WGS sequence"/>
</dbReference>
<proteinExistence type="predicted"/>
<dbReference type="InterPro" id="IPR001127">
    <property type="entry name" value="PTS_EIIA_1_perm"/>
</dbReference>
<evidence type="ECO:0000256" key="10">
    <source>
        <dbReference type="ARBA" id="ARBA00023136"/>
    </source>
</evidence>
<evidence type="ECO:0000256" key="3">
    <source>
        <dbReference type="ARBA" id="ARBA00022475"/>
    </source>
</evidence>
<evidence type="ECO:0000259" key="14">
    <source>
        <dbReference type="PROSITE" id="PS51098"/>
    </source>
</evidence>
<comment type="caution">
    <text evidence="16">The sequence shown here is derived from an EMBL/GenBank/DDBJ whole genome shotgun (WGS) entry which is preliminary data.</text>
</comment>
<feature type="domain" description="PTS EIIA type-1" evidence="13">
    <location>
        <begin position="517"/>
        <end position="595"/>
    </location>
</feature>
<dbReference type="InterPro" id="IPR003352">
    <property type="entry name" value="PTS_EIIC"/>
</dbReference>
<dbReference type="GO" id="GO:0009401">
    <property type="term" value="P:phosphoenolpyruvate-dependent sugar phosphotransferase system"/>
    <property type="evidence" value="ECO:0007669"/>
    <property type="project" value="UniProtKB-KW"/>
</dbReference>
<dbReference type="InterPro" id="IPR036878">
    <property type="entry name" value="Glu_permease_IIB"/>
</dbReference>
<evidence type="ECO:0000256" key="6">
    <source>
        <dbReference type="ARBA" id="ARBA00022683"/>
    </source>
</evidence>
<feature type="transmembrane region" description="Helical" evidence="12">
    <location>
        <begin position="347"/>
        <end position="368"/>
    </location>
</feature>
<evidence type="ECO:0000256" key="12">
    <source>
        <dbReference type="SAM" id="Phobius"/>
    </source>
</evidence>
<dbReference type="InterPro" id="IPR011055">
    <property type="entry name" value="Dup_hybrid_motif"/>
</dbReference>
<evidence type="ECO:0000256" key="1">
    <source>
        <dbReference type="ARBA" id="ARBA00004651"/>
    </source>
</evidence>
<reference evidence="17" key="1">
    <citation type="submission" date="2019-02" db="EMBL/GenBank/DDBJ databases">
        <title>Draft genome sequence of Enterococcus sp. Gos25-1.</title>
        <authorList>
            <person name="Tanaka N."/>
            <person name="Shiwa Y."/>
            <person name="Fujita N."/>
        </authorList>
    </citation>
    <scope>NUCLEOTIDE SEQUENCE [LARGE SCALE GENOMIC DNA]</scope>
    <source>
        <strain evidence="17">Gos25-1</strain>
    </source>
</reference>
<evidence type="ECO:0000313" key="17">
    <source>
        <dbReference type="Proteomes" id="UP000290567"/>
    </source>
</evidence>
<dbReference type="RefSeq" id="WP_373862088.1">
    <property type="nucleotide sequence ID" value="NZ_BJCC01000025.1"/>
</dbReference>
<dbReference type="Pfam" id="PF02378">
    <property type="entry name" value="PTS_EIIC"/>
    <property type="match status" value="1"/>
</dbReference>
<keyword evidence="3" id="KW-1003">Cell membrane</keyword>
<dbReference type="InterPro" id="IPR001996">
    <property type="entry name" value="PTS_IIB_1"/>
</dbReference>
<keyword evidence="10 12" id="KW-0472">Membrane</keyword>
<gene>
    <name evidence="16" type="ORF">NRIC_28940</name>
</gene>
<dbReference type="Gene3D" id="2.70.70.10">
    <property type="entry name" value="Glucose Permease (Domain IIA)"/>
    <property type="match status" value="1"/>
</dbReference>
<evidence type="ECO:0000256" key="7">
    <source>
        <dbReference type="ARBA" id="ARBA00022692"/>
    </source>
</evidence>
<sequence>MGKYEKDAKDLLQFIGGKENISAVTHCATRMRFVLNDPKKADEEKIGDIPTVKGMFTNAGQFQVIIGNDVPVFYNEFVQVSGIEGVSKEAAKSAAKQNQHPVQRVITVLAEIFTPLLPAIIVGGLILGFRNILEAVPMGWLDGQTITEASQFWNAVNSFLWLPGEAIFHFLPVGITWSIARKMGATEILGIVLGITLVSPQLLNAYAVNGTSAAEIAADWSWNFGFFTVDKIGYQAQVIPAMLAGFLLVYLERFFRKHIPEAVSMIFVPFFSLLPTILAAHIILGPIGWRIGTLISSVVNAGLTSSFSWLFGGIFGALYSPLVITGLHHTTLAIDSQLIADFGSTNLWPMICLSNIAQGAAVAAVVYLHRGNKKEEQVSVPSVISAWLGVTEPAMFGINLKYTYPFIAAMIGSGIAGLFVTLFKVRALSIGVGGLPGILAIRPEDYLMFAIGMLIAIVVPFVLTMFFRRAGIFNKLDRVGEQMTPELSDYDTPREKQVLDMFSPLKGTVHPLKEAKDPVFAEGMMGQGVVIDPAEGKLYAPFDGQVSLLFPTKHAIGLVSNSGTEVLIHIGIDTVQLDGKYFEAKVAQGDNVTKG</sequence>
<dbReference type="NCBIfam" id="TIGR01992">
    <property type="entry name" value="PTS-IIBC-Tre"/>
    <property type="match status" value="1"/>
</dbReference>
<evidence type="ECO:0000256" key="9">
    <source>
        <dbReference type="ARBA" id="ARBA00022989"/>
    </source>
</evidence>
<dbReference type="EMBL" id="BJCC01000025">
    <property type="protein sequence ID" value="GCF95003.1"/>
    <property type="molecule type" value="Genomic_DNA"/>
</dbReference>
<dbReference type="GO" id="GO:0008982">
    <property type="term" value="F:protein-N(PI)-phosphohistidine-sugar phosphotransferase activity"/>
    <property type="evidence" value="ECO:0007669"/>
    <property type="project" value="InterPro"/>
</dbReference>
<dbReference type="InterPro" id="IPR018113">
    <property type="entry name" value="PTrfase_EIIB_Cys"/>
</dbReference>
<feature type="domain" description="PTS EIIC type-1" evidence="15">
    <location>
        <begin position="107"/>
        <end position="483"/>
    </location>
</feature>
<keyword evidence="4" id="KW-0762">Sugar transport</keyword>
<dbReference type="PROSITE" id="PS51093">
    <property type="entry name" value="PTS_EIIA_TYPE_1"/>
    <property type="match status" value="1"/>
</dbReference>
<evidence type="ECO:0000313" key="16">
    <source>
        <dbReference type="EMBL" id="GCF95003.1"/>
    </source>
</evidence>
<feature type="active site" description="Phosphocysteine intermediate; for EIIB activity" evidence="11">
    <location>
        <position position="27"/>
    </location>
</feature>
<evidence type="ECO:0000259" key="15">
    <source>
        <dbReference type="PROSITE" id="PS51103"/>
    </source>
</evidence>
<dbReference type="GO" id="GO:0016301">
    <property type="term" value="F:kinase activity"/>
    <property type="evidence" value="ECO:0007669"/>
    <property type="project" value="UniProtKB-KW"/>
</dbReference>
<dbReference type="PROSITE" id="PS51103">
    <property type="entry name" value="PTS_EIIC_TYPE_1"/>
    <property type="match status" value="1"/>
</dbReference>
<evidence type="ECO:0000256" key="5">
    <source>
        <dbReference type="ARBA" id="ARBA00022679"/>
    </source>
</evidence>
<keyword evidence="6" id="KW-0598">Phosphotransferase system</keyword>
<protein>
    <submittedName>
        <fullName evidence="16">PTS beta-glucoside transporter subunit EIIBCA</fullName>
    </submittedName>
</protein>
<evidence type="ECO:0000256" key="4">
    <source>
        <dbReference type="ARBA" id="ARBA00022597"/>
    </source>
</evidence>
<dbReference type="CDD" id="cd00212">
    <property type="entry name" value="PTS_IIB_glc"/>
    <property type="match status" value="1"/>
</dbReference>
<dbReference type="SUPFAM" id="SSF51261">
    <property type="entry name" value="Duplicated hybrid motif"/>
    <property type="match status" value="1"/>
</dbReference>
<dbReference type="SUPFAM" id="SSF55604">
    <property type="entry name" value="Glucose permease domain IIB"/>
    <property type="match status" value="1"/>
</dbReference>
<dbReference type="NCBIfam" id="NF008236">
    <property type="entry name" value="PRK11007.1"/>
    <property type="match status" value="1"/>
</dbReference>
<dbReference type="InterPro" id="IPR011296">
    <property type="entry name" value="PTS_IIBC_treh"/>
</dbReference>
<feature type="transmembrane region" description="Helical" evidence="12">
    <location>
        <begin position="307"/>
        <end position="327"/>
    </location>
</feature>
<dbReference type="PROSITE" id="PS51098">
    <property type="entry name" value="PTS_EIIB_TYPE_1"/>
    <property type="match status" value="1"/>
</dbReference>
<keyword evidence="17" id="KW-1185">Reference proteome</keyword>
<dbReference type="AlphaFoldDB" id="A0A4P5PPH1"/>
<dbReference type="PROSITE" id="PS01035">
    <property type="entry name" value="PTS_EIIB_TYPE_1_CYS"/>
    <property type="match status" value="1"/>
</dbReference>
<keyword evidence="8" id="KW-0418">Kinase</keyword>
<feature type="transmembrane region" description="Helical" evidence="12">
    <location>
        <begin position="187"/>
        <end position="207"/>
    </location>
</feature>
<feature type="transmembrane region" description="Helical" evidence="12">
    <location>
        <begin position="402"/>
        <end position="425"/>
    </location>
</feature>
<dbReference type="GO" id="GO:0015574">
    <property type="term" value="F:trehalose transmembrane transporter activity"/>
    <property type="evidence" value="ECO:0007669"/>
    <property type="project" value="InterPro"/>
</dbReference>
<accession>A0A4P5PPH1</accession>
<feature type="transmembrane region" description="Helical" evidence="12">
    <location>
        <begin position="159"/>
        <end position="180"/>
    </location>
</feature>
<keyword evidence="5" id="KW-0808">Transferase</keyword>
<feature type="transmembrane region" description="Helical" evidence="12">
    <location>
        <begin position="232"/>
        <end position="251"/>
    </location>
</feature>
<dbReference type="FunFam" id="3.30.1360.60:FF:000001">
    <property type="entry name" value="PTS system glucose-specific IIBC component PtsG"/>
    <property type="match status" value="1"/>
</dbReference>
<evidence type="ECO:0000256" key="2">
    <source>
        <dbReference type="ARBA" id="ARBA00022448"/>
    </source>
</evidence>
<organism evidence="16 17">
    <name type="scientific">Enterococcus florum</name>
    <dbReference type="NCBI Taxonomy" id="2480627"/>
    <lineage>
        <taxon>Bacteria</taxon>
        <taxon>Bacillati</taxon>
        <taxon>Bacillota</taxon>
        <taxon>Bacilli</taxon>
        <taxon>Lactobacillales</taxon>
        <taxon>Enterococcaceae</taxon>
        <taxon>Enterococcus</taxon>
    </lineage>
</organism>
<feature type="transmembrane region" description="Helical" evidence="12">
    <location>
        <begin position="446"/>
        <end position="467"/>
    </location>
</feature>
<dbReference type="GO" id="GO:0090589">
    <property type="term" value="F:protein-phosphocysteine-trehalose phosphotransferase system transporter activity"/>
    <property type="evidence" value="ECO:0007669"/>
    <property type="project" value="TreeGrafter"/>
</dbReference>
<keyword evidence="2" id="KW-0813">Transport</keyword>
<feature type="transmembrane region" description="Helical" evidence="12">
    <location>
        <begin position="105"/>
        <end position="129"/>
    </location>
</feature>
<comment type="subcellular location">
    <subcellularLocation>
        <location evidence="1">Cell membrane</location>
        <topology evidence="1">Multi-pass membrane protein</topology>
    </subcellularLocation>
</comment>
<name>A0A4P5PPH1_9ENTE</name>
<dbReference type="NCBIfam" id="TIGR00830">
    <property type="entry name" value="PTBA"/>
    <property type="match status" value="1"/>
</dbReference>
<dbReference type="PROSITE" id="PS00371">
    <property type="entry name" value="PTS_EIIA_TYPE_1_HIS"/>
    <property type="match status" value="1"/>
</dbReference>
<dbReference type="Pfam" id="PF00367">
    <property type="entry name" value="PTS_EIIB"/>
    <property type="match status" value="1"/>
</dbReference>
<evidence type="ECO:0000256" key="8">
    <source>
        <dbReference type="ARBA" id="ARBA00022777"/>
    </source>
</evidence>
<dbReference type="InterPro" id="IPR013013">
    <property type="entry name" value="PTS_EIIC_1"/>
</dbReference>
<dbReference type="Pfam" id="PF00358">
    <property type="entry name" value="PTS_EIIA_1"/>
    <property type="match status" value="1"/>
</dbReference>
<dbReference type="InterPro" id="IPR050558">
    <property type="entry name" value="PTS_Sugar-Specific_Components"/>
</dbReference>